<comment type="caution">
    <text evidence="2">The sequence shown here is derived from an EMBL/GenBank/DDBJ whole genome shotgun (WGS) entry which is preliminary data.</text>
</comment>
<keyword evidence="3" id="KW-1185">Reference proteome</keyword>
<organism evidence="2 3">
    <name type="scientific">Artemia franciscana</name>
    <name type="common">Brine shrimp</name>
    <name type="synonym">Artemia sanfranciscana</name>
    <dbReference type="NCBI Taxonomy" id="6661"/>
    <lineage>
        <taxon>Eukaryota</taxon>
        <taxon>Metazoa</taxon>
        <taxon>Ecdysozoa</taxon>
        <taxon>Arthropoda</taxon>
        <taxon>Crustacea</taxon>
        <taxon>Branchiopoda</taxon>
        <taxon>Anostraca</taxon>
        <taxon>Artemiidae</taxon>
        <taxon>Artemia</taxon>
    </lineage>
</organism>
<dbReference type="AlphaFoldDB" id="A0AA88I5R5"/>
<evidence type="ECO:0008006" key="4">
    <source>
        <dbReference type="Google" id="ProtNLM"/>
    </source>
</evidence>
<dbReference type="InterPro" id="IPR008952">
    <property type="entry name" value="Tetraspanin_EC2_sf"/>
</dbReference>
<feature type="transmembrane region" description="Helical" evidence="1">
    <location>
        <begin position="45"/>
        <end position="68"/>
    </location>
</feature>
<protein>
    <recommendedName>
        <fullName evidence="4">Tetraspanin</fullName>
    </recommendedName>
</protein>
<dbReference type="GO" id="GO:0016020">
    <property type="term" value="C:membrane"/>
    <property type="evidence" value="ECO:0007669"/>
    <property type="project" value="InterPro"/>
</dbReference>
<keyword evidence="1" id="KW-1133">Transmembrane helix</keyword>
<feature type="transmembrane region" description="Helical" evidence="1">
    <location>
        <begin position="218"/>
        <end position="241"/>
    </location>
</feature>
<keyword evidence="1" id="KW-0472">Membrane</keyword>
<gene>
    <name evidence="2" type="ORF">QYM36_010399</name>
</gene>
<evidence type="ECO:0000313" key="2">
    <source>
        <dbReference type="EMBL" id="KAK2715817.1"/>
    </source>
</evidence>
<evidence type="ECO:0000313" key="3">
    <source>
        <dbReference type="Proteomes" id="UP001187531"/>
    </source>
</evidence>
<dbReference type="EMBL" id="JAVRJZ010000012">
    <property type="protein sequence ID" value="KAK2715817.1"/>
    <property type="molecule type" value="Genomic_DNA"/>
</dbReference>
<dbReference type="Proteomes" id="UP001187531">
    <property type="component" value="Unassembled WGS sequence"/>
</dbReference>
<feature type="transmembrane region" description="Helical" evidence="1">
    <location>
        <begin position="75"/>
        <end position="93"/>
    </location>
</feature>
<dbReference type="SUPFAM" id="SSF48652">
    <property type="entry name" value="Tetraspanin"/>
    <property type="match status" value="1"/>
</dbReference>
<dbReference type="Gene3D" id="1.10.1450.10">
    <property type="entry name" value="Tetraspanin"/>
    <property type="match status" value="1"/>
</dbReference>
<accession>A0AA88I5R5</accession>
<keyword evidence="1" id="KW-0812">Transmembrane</keyword>
<evidence type="ECO:0000256" key="1">
    <source>
        <dbReference type="SAM" id="Phobius"/>
    </source>
</evidence>
<name>A0AA88I5R5_ARTSF</name>
<sequence>MKFNEKIAIENFTKIVCYTSLILLAIGALLTFVLPWNAGISGSTIWNFCGLQLVFLFCASIIMIPAIYRAKIKSNVKYFCLVLSVVYLALTVWNTNVLMGNDVLEDTIINTYRKSIEKMDTKWHSSVINDMHTTLECCGMDSHKGAVRLDFNILNPSFKPKEVPPSCCFSTKTGLKNEADDLYDYQTGGCQIDGQKEYLFPCGEQLRIAIALNNNTIIAIRMLFLIGLLGASVSLLINGCIQCSKWNTERGFYRFN</sequence>
<proteinExistence type="predicted"/>
<feature type="transmembrane region" description="Helical" evidence="1">
    <location>
        <begin position="12"/>
        <end position="33"/>
    </location>
</feature>
<reference evidence="2" key="1">
    <citation type="submission" date="2023-07" db="EMBL/GenBank/DDBJ databases">
        <title>Chromosome-level genome assembly of Artemia franciscana.</title>
        <authorList>
            <person name="Jo E."/>
        </authorList>
    </citation>
    <scope>NUCLEOTIDE SEQUENCE</scope>
    <source>
        <tissue evidence="2">Whole body</tissue>
    </source>
</reference>